<dbReference type="EMBL" id="OMOQ01000001">
    <property type="protein sequence ID" value="SPH18789.1"/>
    <property type="molecule type" value="Genomic_DNA"/>
</dbReference>
<dbReference type="RefSeq" id="WP_108853179.1">
    <property type="nucleotide sequence ID" value="NZ_OMOQ01000001.1"/>
</dbReference>
<dbReference type="AlphaFoldDB" id="A0A2R8B8B1"/>
<keyword evidence="3" id="KW-1185">Reference proteome</keyword>
<dbReference type="SUPFAM" id="SSF48537">
    <property type="entry name" value="Phospholipase C/P1 nuclease"/>
    <property type="match status" value="1"/>
</dbReference>
<proteinExistence type="predicted"/>
<dbReference type="Gene3D" id="1.10.575.10">
    <property type="entry name" value="P1 Nuclease"/>
    <property type="match status" value="1"/>
</dbReference>
<evidence type="ECO:0000313" key="3">
    <source>
        <dbReference type="Proteomes" id="UP000244924"/>
    </source>
</evidence>
<feature type="chain" id="PRO_5015362486" description="Phospholipase C" evidence="1">
    <location>
        <begin position="24"/>
        <end position="625"/>
    </location>
</feature>
<reference evidence="2 3" key="1">
    <citation type="submission" date="2018-03" db="EMBL/GenBank/DDBJ databases">
        <authorList>
            <person name="Keele B.F."/>
        </authorList>
    </citation>
    <scope>NUCLEOTIDE SEQUENCE [LARGE SCALE GENOMIC DNA]</scope>
    <source>
        <strain evidence="2 3">CECT 8626</strain>
    </source>
</reference>
<dbReference type="InterPro" id="IPR008947">
    <property type="entry name" value="PLipase_C/P1_nuclease_dom_sf"/>
</dbReference>
<organism evidence="2 3">
    <name type="scientific">Albidovulum aquaemixtae</name>
    <dbReference type="NCBI Taxonomy" id="1542388"/>
    <lineage>
        <taxon>Bacteria</taxon>
        <taxon>Pseudomonadati</taxon>
        <taxon>Pseudomonadota</taxon>
        <taxon>Alphaproteobacteria</taxon>
        <taxon>Rhodobacterales</taxon>
        <taxon>Paracoccaceae</taxon>
        <taxon>Albidovulum</taxon>
    </lineage>
</organism>
<feature type="signal peptide" evidence="1">
    <location>
        <begin position="1"/>
        <end position="23"/>
    </location>
</feature>
<evidence type="ECO:0008006" key="4">
    <source>
        <dbReference type="Google" id="ProtNLM"/>
    </source>
</evidence>
<dbReference type="Gene3D" id="2.60.120.380">
    <property type="match status" value="1"/>
</dbReference>
<accession>A0A2R8B8B1</accession>
<dbReference type="OrthoDB" id="7730468at2"/>
<evidence type="ECO:0000256" key="1">
    <source>
        <dbReference type="SAM" id="SignalP"/>
    </source>
</evidence>
<gene>
    <name evidence="2" type="ORF">DEA8626_02334</name>
</gene>
<keyword evidence="1" id="KW-0732">Signal</keyword>
<dbReference type="Proteomes" id="UP000244924">
    <property type="component" value="Unassembled WGS sequence"/>
</dbReference>
<dbReference type="GO" id="GO:0016788">
    <property type="term" value="F:hydrolase activity, acting on ester bonds"/>
    <property type="evidence" value="ECO:0007669"/>
    <property type="project" value="InterPro"/>
</dbReference>
<name>A0A2R8B8B1_9RHOB</name>
<sequence length="625" mass="68127">MQISLRMFILLLALFAEVSPASAYREGDYTAGLLTPRTHQWIIDRAIDLLRSRGRARIGRFPVQSYLPHLYWGAWYADNTEVKCIWTGFREENCDAIHHYGHIGDIVAWKTGSPKTVAANTGGFAGPFYGQVLFDQAVRFWPGGPAPDLSLLPYRDAGYIRASFLVTSVTDLGNTYVGGQAFCEKHAHLTLGSSVISIHECPKWPLWAAIDAKGKIAREESEVSLRYLGWAIHLVEDLTVPYHANNQATDTHSAYENDVHTKIENGDFDHLPILALSAGYKYSPCGLCTKGAYVFPVVDEFVSSSLSVEQLGIAARQIAIDTDSGAALLPDGKGYWQHYSIMDRKAVMERGLDAAIKLVAAVLEKHLESIALAPDAFETNDTVFTAAAVAPGYHPDLTIDTPNDIDWYAISIPADNSDLVVDLYFDPSASRPASRITSVSGPYAGVPKQMPYGSRIEMRGISKGTYRLEVQSTDLLMLSYGLHVFVGIGTLPADQYEDNDTPASAARFYDGCDFTGDLTIDAAGDDDCYYVRSDIGLRIDARVILDGTASLSMSLDEHPAAVSVNADGSRQLSLSRCTQSGKPLIAISGSPTRYSMCILLKSDAGCLPDLSNLDGGPFTPPQWPK</sequence>
<protein>
    <recommendedName>
        <fullName evidence="4">Phospholipase C</fullName>
    </recommendedName>
</protein>
<evidence type="ECO:0000313" key="2">
    <source>
        <dbReference type="EMBL" id="SPH18789.1"/>
    </source>
</evidence>